<feature type="region of interest" description="Disordered" evidence="1">
    <location>
        <begin position="1"/>
        <end position="74"/>
    </location>
</feature>
<dbReference type="RefSeq" id="WP_089849083.1">
    <property type="nucleotide sequence ID" value="NZ_FNEJ01000014.1"/>
</dbReference>
<dbReference type="OrthoDB" id="7874994at2"/>
<evidence type="ECO:0000256" key="1">
    <source>
        <dbReference type="SAM" id="MobiDB-lite"/>
    </source>
</evidence>
<feature type="compositionally biased region" description="Basic and acidic residues" evidence="1">
    <location>
        <begin position="113"/>
        <end position="126"/>
    </location>
</feature>
<evidence type="ECO:0000313" key="3">
    <source>
        <dbReference type="Proteomes" id="UP000199093"/>
    </source>
</evidence>
<sequence>MSMQFPGVPATVAPFATGHPSGLPAAPTPPARETVVQPASKPLPADPEPGGLPPSSFWRTLSGLPDPRNHSAPPSIMQLRITAILDEQVEHLREAEPETATDPASSSQEDRDEPPRTDRVDPANAP</sequence>
<dbReference type="AlphaFoldDB" id="A0A1G8Q7T6"/>
<keyword evidence="3" id="KW-1185">Reference proteome</keyword>
<feature type="region of interest" description="Disordered" evidence="1">
    <location>
        <begin position="87"/>
        <end position="126"/>
    </location>
</feature>
<dbReference type="EMBL" id="FNEJ01000014">
    <property type="protein sequence ID" value="SDJ00545.1"/>
    <property type="molecule type" value="Genomic_DNA"/>
</dbReference>
<accession>A0A1G8Q7T6</accession>
<name>A0A1G8Q7T6_9RHOB</name>
<gene>
    <name evidence="2" type="ORF">SAMN04487993_1014135</name>
</gene>
<dbReference type="STRING" id="555512.SAMN04487993_1014135"/>
<protein>
    <submittedName>
        <fullName evidence="2">Uncharacterized protein</fullName>
    </submittedName>
</protein>
<evidence type="ECO:0000313" key="2">
    <source>
        <dbReference type="EMBL" id="SDJ00545.1"/>
    </source>
</evidence>
<organism evidence="2 3">
    <name type="scientific">Salipiger marinus</name>
    <dbReference type="NCBI Taxonomy" id="555512"/>
    <lineage>
        <taxon>Bacteria</taxon>
        <taxon>Pseudomonadati</taxon>
        <taxon>Pseudomonadota</taxon>
        <taxon>Alphaproteobacteria</taxon>
        <taxon>Rhodobacterales</taxon>
        <taxon>Roseobacteraceae</taxon>
        <taxon>Salipiger</taxon>
    </lineage>
</organism>
<reference evidence="3" key="1">
    <citation type="submission" date="2016-10" db="EMBL/GenBank/DDBJ databases">
        <authorList>
            <person name="Varghese N."/>
            <person name="Submissions S."/>
        </authorList>
    </citation>
    <scope>NUCLEOTIDE SEQUENCE [LARGE SCALE GENOMIC DNA]</scope>
    <source>
        <strain evidence="3">DSM 26424</strain>
    </source>
</reference>
<dbReference type="Proteomes" id="UP000199093">
    <property type="component" value="Unassembled WGS sequence"/>
</dbReference>
<proteinExistence type="predicted"/>